<dbReference type="Pfam" id="PF07790">
    <property type="entry name" value="Pilin_N"/>
    <property type="match status" value="1"/>
</dbReference>
<evidence type="ECO:0000313" key="3">
    <source>
        <dbReference type="EMBL" id="ADN36973.1"/>
    </source>
</evidence>
<keyword evidence="1" id="KW-0472">Membrane</keyword>
<dbReference type="GeneID" id="25395017"/>
<evidence type="ECO:0000313" key="4">
    <source>
        <dbReference type="Proteomes" id="UP000006565"/>
    </source>
</evidence>
<evidence type="ECO:0000256" key="1">
    <source>
        <dbReference type="SAM" id="Phobius"/>
    </source>
</evidence>
<name>E1RKN4_METP4</name>
<protein>
    <recommendedName>
        <fullName evidence="2">Archaeal Type IV pilin N-terminal domain-containing protein</fullName>
    </recommendedName>
</protein>
<dbReference type="AlphaFoldDB" id="E1RKN4"/>
<gene>
    <name evidence="3" type="ordered locus">Mpet_2225</name>
</gene>
<keyword evidence="1" id="KW-1133">Transmembrane helix</keyword>
<dbReference type="KEGG" id="mpi:Mpet_2225"/>
<dbReference type="InterPro" id="IPR012859">
    <property type="entry name" value="Pilin_N_archaeal"/>
</dbReference>
<reference evidence="3 4" key="1">
    <citation type="journal article" date="2010" name="Stand. Genomic Sci.">
        <title>Complete genome sequence of Methanoplanus petrolearius type strain (SEBR 4847).</title>
        <authorList>
            <person name="Brambilla E."/>
            <person name="Djao O.D."/>
            <person name="Daligault H."/>
            <person name="Lapidus A."/>
            <person name="Lucas S."/>
            <person name="Hammon N."/>
            <person name="Nolan M."/>
            <person name="Tice H."/>
            <person name="Cheng J.F."/>
            <person name="Han C."/>
            <person name="Tapia R."/>
            <person name="Goodwin L."/>
            <person name="Pitluck S."/>
            <person name="Liolios K."/>
            <person name="Ivanova N."/>
            <person name="Mavromatis K."/>
            <person name="Mikhailova N."/>
            <person name="Pati A."/>
            <person name="Chen A."/>
            <person name="Palaniappan K."/>
            <person name="Land M."/>
            <person name="Hauser L."/>
            <person name="Chang Y.J."/>
            <person name="Jeffries C.D."/>
            <person name="Rohde M."/>
            <person name="Spring S."/>
            <person name="Sikorski J."/>
            <person name="Goker M."/>
            <person name="Woyke T."/>
            <person name="Bristow J."/>
            <person name="Eisen J.A."/>
            <person name="Markowitz V."/>
            <person name="Hugenholtz P."/>
            <person name="Kyrpides N.C."/>
            <person name="Klenk H.P."/>
        </authorList>
    </citation>
    <scope>NUCLEOTIDE SEQUENCE [LARGE SCALE GENOMIC DNA]</scope>
    <source>
        <strain evidence="4">DSM 11571 / OCM 486 / SEBR 4847</strain>
    </source>
</reference>
<sequence length="220" mass="23736" precursor="true">MIRKINGKRNDMAVSPVVGVMLMLVVTIIIASIVSSLSGTLVGSEKTAPQSQIAVGYDVQITDTDKTNNVSDSPRNNNRFTFRLSGGEPISLDNIMIELNEGDSSMKFTSDTVLNSSNAAVEEGNSLELYENKAGNSTYFAVSPGMSDIVGVGDTFMLVADDSYDSTLATDDSIEKGRFLTWTPEGSSGTFKAQYNVPLEYIIYDTISNKQIQSGTIILQ</sequence>
<evidence type="ECO:0000259" key="2">
    <source>
        <dbReference type="Pfam" id="PF07790"/>
    </source>
</evidence>
<dbReference type="OrthoDB" id="111087at2157"/>
<dbReference type="Proteomes" id="UP000006565">
    <property type="component" value="Chromosome"/>
</dbReference>
<organism evidence="3 4">
    <name type="scientific">Methanolacinia petrolearia (strain DSM 11571 / OCM 486 / SEBR 4847)</name>
    <name type="common">Methanoplanus petrolearius</name>
    <dbReference type="NCBI Taxonomy" id="679926"/>
    <lineage>
        <taxon>Archaea</taxon>
        <taxon>Methanobacteriati</taxon>
        <taxon>Methanobacteriota</taxon>
        <taxon>Stenosarchaea group</taxon>
        <taxon>Methanomicrobia</taxon>
        <taxon>Methanomicrobiales</taxon>
        <taxon>Methanomicrobiaceae</taxon>
        <taxon>Methanolacinia</taxon>
    </lineage>
</organism>
<proteinExistence type="predicted"/>
<keyword evidence="4" id="KW-1185">Reference proteome</keyword>
<dbReference type="HOGENOM" id="CLU_1269939_0_0_2"/>
<keyword evidence="1" id="KW-0812">Transmembrane</keyword>
<dbReference type="STRING" id="679926.Mpet_2225"/>
<accession>E1RKN4</accession>
<dbReference type="eggNOG" id="arCOG02421">
    <property type="taxonomic scope" value="Archaea"/>
</dbReference>
<feature type="transmembrane region" description="Helical" evidence="1">
    <location>
        <begin position="12"/>
        <end position="34"/>
    </location>
</feature>
<feature type="domain" description="Archaeal Type IV pilin N-terminal" evidence="2">
    <location>
        <begin position="13"/>
        <end position="101"/>
    </location>
</feature>
<dbReference type="EMBL" id="CP002117">
    <property type="protein sequence ID" value="ADN36973.1"/>
    <property type="molecule type" value="Genomic_DNA"/>
</dbReference>
<dbReference type="RefSeq" id="WP_013330150.1">
    <property type="nucleotide sequence ID" value="NC_014507.1"/>
</dbReference>